<dbReference type="EMBL" id="SMKI01000432">
    <property type="protein sequence ID" value="TDC67059.1"/>
    <property type="molecule type" value="Genomic_DNA"/>
</dbReference>
<keyword evidence="3" id="KW-0949">S-adenosyl-L-methionine</keyword>
<evidence type="ECO:0000313" key="6">
    <source>
        <dbReference type="Proteomes" id="UP000295345"/>
    </source>
</evidence>
<gene>
    <name evidence="5" type="ORF">E1283_29190</name>
</gene>
<dbReference type="Gene3D" id="2.20.130.10">
    <property type="entry name" value="CAC2371-like domains"/>
    <property type="match status" value="1"/>
</dbReference>
<proteinExistence type="predicted"/>
<dbReference type="Pfam" id="PF13649">
    <property type="entry name" value="Methyltransf_25"/>
    <property type="match status" value="1"/>
</dbReference>
<dbReference type="InterPro" id="IPR029063">
    <property type="entry name" value="SAM-dependent_MTases_sf"/>
</dbReference>
<organism evidence="5 6">
    <name type="scientific">Streptomyces hainanensis</name>
    <dbReference type="NCBI Taxonomy" id="402648"/>
    <lineage>
        <taxon>Bacteria</taxon>
        <taxon>Bacillati</taxon>
        <taxon>Actinomycetota</taxon>
        <taxon>Actinomycetes</taxon>
        <taxon>Kitasatosporales</taxon>
        <taxon>Streptomycetaceae</taxon>
        <taxon>Streptomyces</taxon>
    </lineage>
</organism>
<dbReference type="SUPFAM" id="SSF53335">
    <property type="entry name" value="S-adenosyl-L-methionine-dependent methyltransferases"/>
    <property type="match status" value="1"/>
</dbReference>
<dbReference type="PANTHER" id="PTHR43464:SF19">
    <property type="entry name" value="UBIQUINONE BIOSYNTHESIS O-METHYLTRANSFERASE, MITOCHONDRIAL"/>
    <property type="match status" value="1"/>
</dbReference>
<evidence type="ECO:0000256" key="2">
    <source>
        <dbReference type="ARBA" id="ARBA00022679"/>
    </source>
</evidence>
<accession>A0A4R4SXU7</accession>
<sequence length="241" mass="26589">MGSVYGSDTASVYHDFYRERNGKSYAAEARHVAELVRERRPDAASLLDVACGTGSHLETLVEEFERVAGLELSEAMLDVARPLLPGVPLHRGDMRDFDLGRRFDAVVCMHSSIGYVGDEDALRRTLARLAAHLEPGGVLVIEPWWSPGTFLDRHVAGDVLTIEGQTISRVSHTVRTGDRTRMEVHWVVADPEHGPRHTVEAHVLTLFEPAAYRAAFEAAGCTVERLESPWSRLGLLVGVRG</sequence>
<keyword evidence="6" id="KW-1185">Reference proteome</keyword>
<dbReference type="Gene3D" id="3.40.50.150">
    <property type="entry name" value="Vaccinia Virus protein VP39"/>
    <property type="match status" value="1"/>
</dbReference>
<dbReference type="RefSeq" id="WP_132821175.1">
    <property type="nucleotide sequence ID" value="NZ_SMKI01000432.1"/>
</dbReference>
<keyword evidence="1 5" id="KW-0489">Methyltransferase</keyword>
<dbReference type="GO" id="GO:0032259">
    <property type="term" value="P:methylation"/>
    <property type="evidence" value="ECO:0007669"/>
    <property type="project" value="UniProtKB-KW"/>
</dbReference>
<evidence type="ECO:0000313" key="5">
    <source>
        <dbReference type="EMBL" id="TDC67059.1"/>
    </source>
</evidence>
<dbReference type="Proteomes" id="UP000295345">
    <property type="component" value="Unassembled WGS sequence"/>
</dbReference>
<dbReference type="CDD" id="cd02440">
    <property type="entry name" value="AdoMet_MTases"/>
    <property type="match status" value="1"/>
</dbReference>
<name>A0A4R4SXU7_9ACTN</name>
<dbReference type="GO" id="GO:0008168">
    <property type="term" value="F:methyltransferase activity"/>
    <property type="evidence" value="ECO:0007669"/>
    <property type="project" value="UniProtKB-KW"/>
</dbReference>
<dbReference type="InterPro" id="IPR041698">
    <property type="entry name" value="Methyltransf_25"/>
</dbReference>
<reference evidence="5 6" key="1">
    <citation type="submission" date="2019-03" db="EMBL/GenBank/DDBJ databases">
        <title>Draft genome sequences of novel Actinobacteria.</title>
        <authorList>
            <person name="Sahin N."/>
            <person name="Ay H."/>
            <person name="Saygin H."/>
        </authorList>
    </citation>
    <scope>NUCLEOTIDE SEQUENCE [LARGE SCALE GENOMIC DNA]</scope>
    <source>
        <strain evidence="5 6">DSM 41900</strain>
    </source>
</reference>
<dbReference type="PANTHER" id="PTHR43464">
    <property type="entry name" value="METHYLTRANSFERASE"/>
    <property type="match status" value="1"/>
</dbReference>
<evidence type="ECO:0000256" key="1">
    <source>
        <dbReference type="ARBA" id="ARBA00022603"/>
    </source>
</evidence>
<feature type="domain" description="Methyltransferase" evidence="4">
    <location>
        <begin position="47"/>
        <end position="137"/>
    </location>
</feature>
<evidence type="ECO:0000259" key="4">
    <source>
        <dbReference type="Pfam" id="PF13649"/>
    </source>
</evidence>
<evidence type="ECO:0000256" key="3">
    <source>
        <dbReference type="ARBA" id="ARBA00022691"/>
    </source>
</evidence>
<dbReference type="AlphaFoldDB" id="A0A4R4SXU7"/>
<keyword evidence="2 5" id="KW-0808">Transferase</keyword>
<protein>
    <submittedName>
        <fullName evidence="5">Class I SAM-dependent methyltransferase</fullName>
    </submittedName>
</protein>
<dbReference type="OrthoDB" id="189743at2"/>
<comment type="caution">
    <text evidence="5">The sequence shown here is derived from an EMBL/GenBank/DDBJ whole genome shotgun (WGS) entry which is preliminary data.</text>
</comment>